<accession>A0AAV7KJU9</accession>
<sequence>MLSVSVIFIIQVITVCWSRSIPDATQPPTFNPRDLWDMLNTVEDEERTKEYSRFEPVSQRFGTSPSSLYLMEFYRLIGEDQLIDSTISTFSASTFEDINQLRLSRPNYQHLYRMVLSKSAIKEHYTEGTDTQLWIPIYNHELIRQINKTKNDNLRVCIAQKDKRKTQYCYFLDTTQLDLTEPNGHSWIGIDIAELTRLEMASGNDKKHLYLYFSLSGCVAVNDRCNSVSLLDDSYVQVLKLANPRVPFVIMTDVMSLT</sequence>
<comment type="caution">
    <text evidence="2">The sequence shown here is derived from an EMBL/GenBank/DDBJ whole genome shotgun (WGS) entry which is preliminary data.</text>
</comment>
<protein>
    <submittedName>
        <fullName evidence="2">Uncharacterized protein</fullName>
    </submittedName>
</protein>
<gene>
    <name evidence="2" type="ORF">LOD99_10100</name>
</gene>
<keyword evidence="1" id="KW-0732">Signal</keyword>
<reference evidence="2 3" key="1">
    <citation type="journal article" date="2023" name="BMC Biol.">
        <title>The compact genome of the sponge Oopsacas minuta (Hexactinellida) is lacking key metazoan core genes.</title>
        <authorList>
            <person name="Santini S."/>
            <person name="Schenkelaars Q."/>
            <person name="Jourda C."/>
            <person name="Duchesne M."/>
            <person name="Belahbib H."/>
            <person name="Rocher C."/>
            <person name="Selva M."/>
            <person name="Riesgo A."/>
            <person name="Vervoort M."/>
            <person name="Leys S.P."/>
            <person name="Kodjabachian L."/>
            <person name="Le Bivic A."/>
            <person name="Borchiellini C."/>
            <person name="Claverie J.M."/>
            <person name="Renard E."/>
        </authorList>
    </citation>
    <scope>NUCLEOTIDE SEQUENCE [LARGE SCALE GENOMIC DNA]</scope>
    <source>
        <strain evidence="2">SPO-2</strain>
    </source>
</reference>
<evidence type="ECO:0000256" key="1">
    <source>
        <dbReference type="SAM" id="SignalP"/>
    </source>
</evidence>
<feature type="chain" id="PRO_5043944654" evidence="1">
    <location>
        <begin position="19"/>
        <end position="258"/>
    </location>
</feature>
<proteinExistence type="predicted"/>
<dbReference type="Proteomes" id="UP001165289">
    <property type="component" value="Unassembled WGS sequence"/>
</dbReference>
<name>A0AAV7KJU9_9METZ</name>
<evidence type="ECO:0000313" key="2">
    <source>
        <dbReference type="EMBL" id="KAI6661230.1"/>
    </source>
</evidence>
<keyword evidence="3" id="KW-1185">Reference proteome</keyword>
<feature type="signal peptide" evidence="1">
    <location>
        <begin position="1"/>
        <end position="18"/>
    </location>
</feature>
<organism evidence="2 3">
    <name type="scientific">Oopsacas minuta</name>
    <dbReference type="NCBI Taxonomy" id="111878"/>
    <lineage>
        <taxon>Eukaryota</taxon>
        <taxon>Metazoa</taxon>
        <taxon>Porifera</taxon>
        <taxon>Hexactinellida</taxon>
        <taxon>Hexasterophora</taxon>
        <taxon>Lyssacinosida</taxon>
        <taxon>Leucopsacidae</taxon>
        <taxon>Oopsacas</taxon>
    </lineage>
</organism>
<dbReference type="EMBL" id="JAKMXF010000018">
    <property type="protein sequence ID" value="KAI6661230.1"/>
    <property type="molecule type" value="Genomic_DNA"/>
</dbReference>
<dbReference type="AlphaFoldDB" id="A0AAV7KJU9"/>
<evidence type="ECO:0000313" key="3">
    <source>
        <dbReference type="Proteomes" id="UP001165289"/>
    </source>
</evidence>